<dbReference type="EMBL" id="PDUU01000374">
    <property type="protein sequence ID" value="PHN96075.1"/>
    <property type="molecule type" value="Genomic_DNA"/>
</dbReference>
<gene>
    <name evidence="2" type="ORF">CSC81_16675</name>
</gene>
<evidence type="ECO:0000256" key="1">
    <source>
        <dbReference type="SAM" id="MobiDB-lite"/>
    </source>
</evidence>
<organism evidence="2 3">
    <name type="scientific">Tenacibaculum discolor</name>
    <dbReference type="NCBI Taxonomy" id="361581"/>
    <lineage>
        <taxon>Bacteria</taxon>
        <taxon>Pseudomonadati</taxon>
        <taxon>Bacteroidota</taxon>
        <taxon>Flavobacteriia</taxon>
        <taxon>Flavobacteriales</taxon>
        <taxon>Flavobacteriaceae</taxon>
        <taxon>Tenacibaculum</taxon>
    </lineage>
</organism>
<comment type="caution">
    <text evidence="2">The sequence shown here is derived from an EMBL/GenBank/DDBJ whole genome shotgun (WGS) entry which is preliminary data.</text>
</comment>
<evidence type="ECO:0000313" key="2">
    <source>
        <dbReference type="EMBL" id="PHN96075.1"/>
    </source>
</evidence>
<reference evidence="2 3" key="1">
    <citation type="journal article" date="2016" name="Nat. Commun.">
        <title>Microbial interactions lead to rapid micro-scale successions on model marine particles.</title>
        <authorList>
            <person name="Datta M.S."/>
            <person name="Sliwerska E."/>
            <person name="Gore J."/>
            <person name="Polz M.F."/>
            <person name="Cordero O.X."/>
        </authorList>
    </citation>
    <scope>NUCLEOTIDE SEQUENCE [LARGE SCALE GENOMIC DNA]</scope>
    <source>
        <strain evidence="2 3">4G03</strain>
    </source>
</reference>
<name>A0A2G1BR70_9FLAO</name>
<protein>
    <submittedName>
        <fullName evidence="2">Uncharacterized protein</fullName>
    </submittedName>
</protein>
<evidence type="ECO:0000313" key="3">
    <source>
        <dbReference type="Proteomes" id="UP000222163"/>
    </source>
</evidence>
<dbReference type="Proteomes" id="UP000222163">
    <property type="component" value="Unassembled WGS sequence"/>
</dbReference>
<proteinExistence type="predicted"/>
<accession>A0A2G1BR70</accession>
<feature type="non-terminal residue" evidence="2">
    <location>
        <position position="1"/>
    </location>
</feature>
<sequence>TRRKKKKTKKIKPENKQQAKWQEINIKKSIRHESSNTIKKNIKKKKKITKKKNEKKRIKNKKRKKQEKK</sequence>
<feature type="non-terminal residue" evidence="2">
    <location>
        <position position="69"/>
    </location>
</feature>
<feature type="compositionally biased region" description="Basic residues" evidence="1">
    <location>
        <begin position="1"/>
        <end position="10"/>
    </location>
</feature>
<dbReference type="AlphaFoldDB" id="A0A2G1BR70"/>
<feature type="compositionally biased region" description="Basic residues" evidence="1">
    <location>
        <begin position="40"/>
        <end position="69"/>
    </location>
</feature>
<feature type="region of interest" description="Disordered" evidence="1">
    <location>
        <begin position="1"/>
        <end position="69"/>
    </location>
</feature>